<dbReference type="AlphaFoldDB" id="A0A927UBS6"/>
<reference evidence="1" key="1">
    <citation type="submission" date="2019-04" db="EMBL/GenBank/DDBJ databases">
        <title>Evolution of Biomass-Degrading Anaerobic Consortia Revealed by Metagenomics.</title>
        <authorList>
            <person name="Peng X."/>
        </authorList>
    </citation>
    <scope>NUCLEOTIDE SEQUENCE</scope>
    <source>
        <strain evidence="1">SIG311</strain>
    </source>
</reference>
<comment type="caution">
    <text evidence="1">The sequence shown here is derived from an EMBL/GenBank/DDBJ whole genome shotgun (WGS) entry which is preliminary data.</text>
</comment>
<gene>
    <name evidence="1" type="ORF">E7272_09135</name>
</gene>
<dbReference type="EMBL" id="SVER01000021">
    <property type="protein sequence ID" value="MBE5919993.1"/>
    <property type="molecule type" value="Genomic_DNA"/>
</dbReference>
<evidence type="ECO:0000313" key="2">
    <source>
        <dbReference type="Proteomes" id="UP000766246"/>
    </source>
</evidence>
<proteinExistence type="predicted"/>
<protein>
    <submittedName>
        <fullName evidence="1">Uncharacterized protein</fullName>
    </submittedName>
</protein>
<organism evidence="1 2">
    <name type="scientific">Pseudobutyrivibrio ruminis</name>
    <dbReference type="NCBI Taxonomy" id="46206"/>
    <lineage>
        <taxon>Bacteria</taxon>
        <taxon>Bacillati</taxon>
        <taxon>Bacillota</taxon>
        <taxon>Clostridia</taxon>
        <taxon>Lachnospirales</taxon>
        <taxon>Lachnospiraceae</taxon>
        <taxon>Pseudobutyrivibrio</taxon>
    </lineage>
</organism>
<sequence>MELKFEDLEKVTGGVSTSTKDVVCYCKTCGMKLKYIGQARDEGGNTGEYQCENTNYKRPGNRCPEYHVIKKNDEVDFK</sequence>
<dbReference type="Proteomes" id="UP000766246">
    <property type="component" value="Unassembled WGS sequence"/>
</dbReference>
<evidence type="ECO:0000313" key="1">
    <source>
        <dbReference type="EMBL" id="MBE5919993.1"/>
    </source>
</evidence>
<accession>A0A927UBS6</accession>
<name>A0A927UBS6_9FIRM</name>